<dbReference type="EMBL" id="CP012383">
    <property type="protein sequence ID" value="AKZ60718.1"/>
    <property type="molecule type" value="Genomic_DNA"/>
</dbReference>
<gene>
    <name evidence="1" type="ORF">SAM23877_p009</name>
</gene>
<evidence type="ECO:0000313" key="2">
    <source>
        <dbReference type="Proteomes" id="UP000061018"/>
    </source>
</evidence>
<organism evidence="1 2">
    <name type="scientific">Streptomyces ambofaciens (strain ATCC 23877 / 3486 / DSM 40053 / JCM 4204 / NBRC 12836 / NRRL B-2516)</name>
    <dbReference type="NCBI Taxonomy" id="278992"/>
    <lineage>
        <taxon>Bacteria</taxon>
        <taxon>Bacillati</taxon>
        <taxon>Actinomycetota</taxon>
        <taxon>Actinomycetes</taxon>
        <taxon>Kitasatosporales</taxon>
        <taxon>Streptomycetaceae</taxon>
        <taxon>Streptomyces</taxon>
    </lineage>
</organism>
<name>A0A0K2B656_STRA7</name>
<accession>A0A0K2B656</accession>
<dbReference type="AlphaFoldDB" id="A0A0K2B656"/>
<keyword evidence="1" id="KW-0614">Plasmid</keyword>
<geneLocation type="plasmid" evidence="1 2">
    <name>pSAM1</name>
</geneLocation>
<reference evidence="2" key="1">
    <citation type="journal article" date="2015" name="J. Biotechnol.">
        <title>Complete genome sequence of Streptomyces ambofaciens ATCC 23877, the spiramycin producer.</title>
        <authorList>
            <person name="Thibessard A."/>
            <person name="Haas D."/>
            <person name="Gerbaud C."/>
            <person name="Aigle B."/>
            <person name="Lautru S."/>
            <person name="Pernodet J.L."/>
            <person name="Leblond P."/>
        </authorList>
    </citation>
    <scope>NUCLEOTIDE SEQUENCE [LARGE SCALE GENOMIC DNA]</scope>
    <source>
        <strain evidence="2">ATCC 23877 / 3486 / DSM 40053 / JCM 4204 / NBRC 12836 / NRRL B-2516</strain>
        <plasmid evidence="2">pSAM1</plasmid>
    </source>
</reference>
<evidence type="ECO:0000313" key="1">
    <source>
        <dbReference type="EMBL" id="AKZ60718.1"/>
    </source>
</evidence>
<proteinExistence type="predicted"/>
<dbReference type="RefSeq" id="WP_159042056.1">
    <property type="nucleotide sequence ID" value="NZ_CP012383.1"/>
</dbReference>
<dbReference type="KEGG" id="samb:SAM23877_p009"/>
<sequence length="46" mass="4826">MTGPEFAKAHGNDSTTWTTTDFETEINLAEIDALAATNPADLTTAA</sequence>
<protein>
    <submittedName>
        <fullName evidence="1">Uncharacterized protein</fullName>
    </submittedName>
</protein>
<dbReference type="Proteomes" id="UP000061018">
    <property type="component" value="Plasmid pSAM1"/>
</dbReference>